<name>A0A2A2IJE5_9BACI</name>
<organism evidence="9 10">
    <name type="scientific">Virgibacillus profundi</name>
    <dbReference type="NCBI Taxonomy" id="2024555"/>
    <lineage>
        <taxon>Bacteria</taxon>
        <taxon>Bacillati</taxon>
        <taxon>Bacillota</taxon>
        <taxon>Bacilli</taxon>
        <taxon>Bacillales</taxon>
        <taxon>Bacillaceae</taxon>
        <taxon>Virgibacillus</taxon>
    </lineage>
</organism>
<keyword evidence="2 6" id="KW-0240">DNA-directed RNA polymerase</keyword>
<evidence type="ECO:0000256" key="5">
    <source>
        <dbReference type="ARBA" id="ARBA00023163"/>
    </source>
</evidence>
<reference evidence="9 10" key="1">
    <citation type="submission" date="2017-08" db="EMBL/GenBank/DDBJ databases">
        <title>Virgibacillus indicus sp. nov. and Virgibacillus profoundi sp. nov, two moderately halophilic bacteria isolated from marine sediment by using the Microfluidic Streak Plate.</title>
        <authorList>
            <person name="Xu B."/>
            <person name="Hu B."/>
            <person name="Wang J."/>
            <person name="Zhu Y."/>
            <person name="Huang L."/>
            <person name="Du W."/>
            <person name="Huang Y."/>
        </authorList>
    </citation>
    <scope>NUCLEOTIDE SEQUENCE [LARGE SCALE GENOMIC DNA]</scope>
    <source>
        <strain evidence="9 10">IO3-P3-H5</strain>
    </source>
</reference>
<dbReference type="Gene3D" id="1.10.10.1250">
    <property type="entry name" value="RNA polymerase, subunit delta, N-terminal domain"/>
    <property type="match status" value="1"/>
</dbReference>
<dbReference type="PROSITE" id="PS51913">
    <property type="entry name" value="HTH_HARE"/>
    <property type="match status" value="1"/>
</dbReference>
<evidence type="ECO:0000256" key="2">
    <source>
        <dbReference type="ARBA" id="ARBA00022478"/>
    </source>
</evidence>
<feature type="region of interest" description="Disordered" evidence="7">
    <location>
        <begin position="121"/>
        <end position="160"/>
    </location>
</feature>
<protein>
    <recommendedName>
        <fullName evidence="6">Probable DNA-directed RNA polymerase subunit delta</fullName>
    </recommendedName>
    <alternativeName>
        <fullName evidence="6">RNAP delta factor</fullName>
    </alternativeName>
</protein>
<evidence type="ECO:0000256" key="3">
    <source>
        <dbReference type="ARBA" id="ARBA00022679"/>
    </source>
</evidence>
<dbReference type="InterPro" id="IPR029757">
    <property type="entry name" value="RpoE"/>
</dbReference>
<accession>A0A2A2IJE5</accession>
<keyword evidence="4 6" id="KW-0548">Nucleotidyltransferase</keyword>
<dbReference type="NCBIfam" id="TIGR04567">
    <property type="entry name" value="RNAP_delt_lowGC"/>
    <property type="match status" value="1"/>
</dbReference>
<feature type="region of interest" description="Disordered" evidence="7">
    <location>
        <begin position="89"/>
        <end position="108"/>
    </location>
</feature>
<gene>
    <name evidence="6 9" type="primary">rpoE</name>
    <name evidence="9" type="ORF">CIL05_01645</name>
</gene>
<dbReference type="GO" id="GO:0000428">
    <property type="term" value="C:DNA-directed RNA polymerase complex"/>
    <property type="evidence" value="ECO:0007669"/>
    <property type="project" value="UniProtKB-KW"/>
</dbReference>
<feature type="domain" description="HTH HARE-type" evidence="8">
    <location>
        <begin position="14"/>
        <end position="81"/>
    </location>
</feature>
<comment type="function">
    <text evidence="6">Participates in both the initiation and recycling phases of transcription. In the presence of the delta subunit, RNAP displays an increased specificity of transcription, a decreased affinity for nucleic acids, and an increased efficiency of RNA synthesis because of enhanced recycling.</text>
</comment>
<evidence type="ECO:0000256" key="6">
    <source>
        <dbReference type="HAMAP-Rule" id="MF_00357"/>
    </source>
</evidence>
<dbReference type="InterPro" id="IPR038087">
    <property type="entry name" value="RNAP_delta_N_dom_sf"/>
</dbReference>
<dbReference type="RefSeq" id="WP_095653753.1">
    <property type="nucleotide sequence ID" value="NZ_NPOA01000001.1"/>
</dbReference>
<proteinExistence type="inferred from homology"/>
<dbReference type="Pfam" id="PF05066">
    <property type="entry name" value="HARE-HTH"/>
    <property type="match status" value="1"/>
</dbReference>
<evidence type="ECO:0000259" key="8">
    <source>
        <dbReference type="PROSITE" id="PS51913"/>
    </source>
</evidence>
<feature type="compositionally biased region" description="Basic residues" evidence="7">
    <location>
        <begin position="95"/>
        <end position="107"/>
    </location>
</feature>
<evidence type="ECO:0000313" key="10">
    <source>
        <dbReference type="Proteomes" id="UP000218887"/>
    </source>
</evidence>
<evidence type="ECO:0000256" key="4">
    <source>
        <dbReference type="ARBA" id="ARBA00022695"/>
    </source>
</evidence>
<dbReference type="AlphaFoldDB" id="A0A2A2IJE5"/>
<dbReference type="InterPro" id="IPR007759">
    <property type="entry name" value="Asxl_HARE-HTH"/>
</dbReference>
<dbReference type="OrthoDB" id="401223at2"/>
<dbReference type="GO" id="GO:0003899">
    <property type="term" value="F:DNA-directed RNA polymerase activity"/>
    <property type="evidence" value="ECO:0007669"/>
    <property type="project" value="UniProtKB-UniRule"/>
</dbReference>
<sequence length="160" mass="18880">MSLKKYSHEELKSMSMIDLADLLLLEEKKAINFKDIFEKIAELKGLTKKEKQEYISQFYTDLNVNGHFITIGENMWGLKRWYPVEQMDEEVAPAPKKKKKKAKKKKKEVVEEELDIVDEDIEEIVDDLDEDEFEKELGEEELDEDDEDSDDEDDDEKAKK</sequence>
<keyword evidence="3 6" id="KW-0808">Transferase</keyword>
<dbReference type="GO" id="GO:0006351">
    <property type="term" value="P:DNA-templated transcription"/>
    <property type="evidence" value="ECO:0007669"/>
    <property type="project" value="InterPro"/>
</dbReference>
<evidence type="ECO:0000256" key="7">
    <source>
        <dbReference type="SAM" id="MobiDB-lite"/>
    </source>
</evidence>
<comment type="subunit">
    <text evidence="6">RNAP is composed of a core of 2 alpha, a beta and a beta' subunits. The core is associated with a delta subunit and one of several sigma factors.</text>
</comment>
<evidence type="ECO:0000313" key="9">
    <source>
        <dbReference type="EMBL" id="PAV31384.1"/>
    </source>
</evidence>
<dbReference type="GO" id="GO:0006355">
    <property type="term" value="P:regulation of DNA-templated transcription"/>
    <property type="evidence" value="ECO:0007669"/>
    <property type="project" value="UniProtKB-UniRule"/>
</dbReference>
<comment type="caution">
    <text evidence="9">The sequence shown here is derived from an EMBL/GenBank/DDBJ whole genome shotgun (WGS) entry which is preliminary data.</text>
</comment>
<keyword evidence="5 6" id="KW-0804">Transcription</keyword>
<keyword evidence="10" id="KW-1185">Reference proteome</keyword>
<evidence type="ECO:0000256" key="1">
    <source>
        <dbReference type="ARBA" id="ARBA00009828"/>
    </source>
</evidence>
<dbReference type="EMBL" id="NPOA01000001">
    <property type="protein sequence ID" value="PAV31384.1"/>
    <property type="molecule type" value="Genomic_DNA"/>
</dbReference>
<dbReference type="HAMAP" id="MF_00357">
    <property type="entry name" value="RNApol_bact_RpoE"/>
    <property type="match status" value="1"/>
</dbReference>
<comment type="similarity">
    <text evidence="1 6">Belongs to the RpoE family.</text>
</comment>
<dbReference type="Proteomes" id="UP000218887">
    <property type="component" value="Unassembled WGS sequence"/>
</dbReference>